<keyword evidence="7" id="KW-1185">Reference proteome</keyword>
<dbReference type="Gene3D" id="3.60.21.10">
    <property type="match status" value="1"/>
</dbReference>
<evidence type="ECO:0000256" key="1">
    <source>
        <dbReference type="ARBA" id="ARBA00022723"/>
    </source>
</evidence>
<organism evidence="6 7">
    <name type="scientific">Pedobacter boryungensis</name>
    <dbReference type="NCBI Taxonomy" id="869962"/>
    <lineage>
        <taxon>Bacteria</taxon>
        <taxon>Pseudomonadati</taxon>
        <taxon>Bacteroidota</taxon>
        <taxon>Sphingobacteriia</taxon>
        <taxon>Sphingobacteriales</taxon>
        <taxon>Sphingobacteriaceae</taxon>
        <taxon>Pedobacter</taxon>
    </lineage>
</organism>
<dbReference type="PANTHER" id="PTHR42988">
    <property type="entry name" value="PHOSPHOHYDROLASE"/>
    <property type="match status" value="1"/>
</dbReference>
<feature type="domain" description="Calcineurin-like phosphoesterase" evidence="5">
    <location>
        <begin position="55"/>
        <end position="225"/>
    </location>
</feature>
<protein>
    <submittedName>
        <fullName evidence="6">Metallophosphoesterase</fullName>
    </submittedName>
</protein>
<keyword evidence="2" id="KW-0378">Hydrolase</keyword>
<reference evidence="6 7" key="1">
    <citation type="submission" date="2020-05" db="EMBL/GenBank/DDBJ databases">
        <title>Description of Pedobacter foliorum sp. nov.</title>
        <authorList>
            <person name="Qi S."/>
            <person name="Carlier A."/>
            <person name="Cnockaert M."/>
            <person name="Vandamme P."/>
        </authorList>
    </citation>
    <scope>NUCLEOTIDE SEQUENCE [LARGE SCALE GENOMIC DNA]</scope>
    <source>
        <strain evidence="6 7">LMG 31300</strain>
    </source>
</reference>
<comment type="similarity">
    <text evidence="4">Belongs to the cyclic nucleotide phosphodiesterase class-III family.</text>
</comment>
<dbReference type="InterPro" id="IPR029052">
    <property type="entry name" value="Metallo-depent_PP-like"/>
</dbReference>
<dbReference type="EMBL" id="JABMKV010000001">
    <property type="protein sequence ID" value="NQX30474.1"/>
    <property type="molecule type" value="Genomic_DNA"/>
</dbReference>
<evidence type="ECO:0000313" key="7">
    <source>
        <dbReference type="Proteomes" id="UP000762110"/>
    </source>
</evidence>
<gene>
    <name evidence="6" type="ORF">HQN85_01965</name>
</gene>
<dbReference type="RefSeq" id="WP_173268668.1">
    <property type="nucleotide sequence ID" value="NZ_JABMKV010000001.1"/>
</dbReference>
<dbReference type="PANTHER" id="PTHR42988:SF2">
    <property type="entry name" value="CYCLIC NUCLEOTIDE PHOSPHODIESTERASE CBUA0032-RELATED"/>
    <property type="match status" value="1"/>
</dbReference>
<dbReference type="Proteomes" id="UP000762110">
    <property type="component" value="Unassembled WGS sequence"/>
</dbReference>
<dbReference type="PROSITE" id="PS51257">
    <property type="entry name" value="PROKAR_LIPOPROTEIN"/>
    <property type="match status" value="1"/>
</dbReference>
<evidence type="ECO:0000256" key="2">
    <source>
        <dbReference type="ARBA" id="ARBA00022801"/>
    </source>
</evidence>
<evidence type="ECO:0000313" key="6">
    <source>
        <dbReference type="EMBL" id="NQX30474.1"/>
    </source>
</evidence>
<accession>A0ABX2DA70</accession>
<sequence>MKNLLPYCVFFIYIISLSCNSDEYSPNQVFNRNTATDVNAKQLALLSQKPAGTPIKVIISGDTQRSYEETRIFVDQINQRNDIDFVILNGDISDFGLLLEFDGIYKLYSKLHVPFISVIGNHDLVANGRAVYERMFGPLNFTFNYAGIKFVCHDTNGREYNFDGSTPNLTWLKSNLKLDAGISNLVAISHVPPTDADFDPKLVAPYENLLNQTPGLLASIHSHRHSKLEFYYKNGTGIPFIITNAIVNRAYTLVEIKNGQITAEEINF</sequence>
<dbReference type="InterPro" id="IPR050884">
    <property type="entry name" value="CNP_phosphodiesterase-III"/>
</dbReference>
<evidence type="ECO:0000256" key="4">
    <source>
        <dbReference type="ARBA" id="ARBA00025742"/>
    </source>
</evidence>
<evidence type="ECO:0000259" key="5">
    <source>
        <dbReference type="Pfam" id="PF00149"/>
    </source>
</evidence>
<name>A0ABX2DA70_9SPHI</name>
<proteinExistence type="inferred from homology"/>
<evidence type="ECO:0000256" key="3">
    <source>
        <dbReference type="ARBA" id="ARBA00023004"/>
    </source>
</evidence>
<dbReference type="SUPFAM" id="SSF56300">
    <property type="entry name" value="Metallo-dependent phosphatases"/>
    <property type="match status" value="1"/>
</dbReference>
<comment type="caution">
    <text evidence="6">The sequence shown here is derived from an EMBL/GenBank/DDBJ whole genome shotgun (WGS) entry which is preliminary data.</text>
</comment>
<dbReference type="Pfam" id="PF00149">
    <property type="entry name" value="Metallophos"/>
    <property type="match status" value="1"/>
</dbReference>
<keyword evidence="3" id="KW-0408">Iron</keyword>
<dbReference type="InterPro" id="IPR004843">
    <property type="entry name" value="Calcineurin-like_PHP"/>
</dbReference>
<keyword evidence="1" id="KW-0479">Metal-binding</keyword>